<dbReference type="Pfam" id="PF01527">
    <property type="entry name" value="HTH_Tnp_1"/>
    <property type="match status" value="1"/>
</dbReference>
<dbReference type="AlphaFoldDB" id="A0AA95AH46"/>
<dbReference type="GO" id="GO:0006313">
    <property type="term" value="P:DNA transposition"/>
    <property type="evidence" value="ECO:0007669"/>
    <property type="project" value="InterPro"/>
</dbReference>
<dbReference type="InterPro" id="IPR025948">
    <property type="entry name" value="HTH-like_dom"/>
</dbReference>
<feature type="domain" description="Integrase catalytic" evidence="1">
    <location>
        <begin position="192"/>
        <end position="360"/>
    </location>
</feature>
<reference evidence="2 3" key="1">
    <citation type="journal article" date="2019" name="Appl. Microbiol. Biotechnol.">
        <title>Differential efficiency of wild type rhizogenic strains for rol gene transformation of plants.</title>
        <authorList>
            <person name="Desmet S."/>
            <person name="De Keyser E."/>
            <person name="Van Vaerenbergh J."/>
            <person name="Baeyen S."/>
            <person name="Van Huylenbroeck J."/>
            <person name="Geelen D."/>
            <person name="Dhooghe E."/>
        </authorList>
    </citation>
    <scope>NUCLEOTIDE SEQUENCE [LARGE SCALE GENOMIC DNA]</scope>
    <source>
        <strain evidence="2 3">B 4.1</strain>
    </source>
</reference>
<protein>
    <submittedName>
        <fullName evidence="2">IS3 family transposase</fullName>
    </submittedName>
</protein>
<dbReference type="InterPro" id="IPR009057">
    <property type="entry name" value="Homeodomain-like_sf"/>
</dbReference>
<dbReference type="SUPFAM" id="SSF46689">
    <property type="entry name" value="Homeodomain-like"/>
    <property type="match status" value="1"/>
</dbReference>
<dbReference type="Gene3D" id="3.30.420.10">
    <property type="entry name" value="Ribonuclease H-like superfamily/Ribonuclease H"/>
    <property type="match status" value="1"/>
</dbReference>
<dbReference type="PROSITE" id="PS50994">
    <property type="entry name" value="INTEGRASE"/>
    <property type="match status" value="1"/>
</dbReference>
<dbReference type="NCBIfam" id="NF033516">
    <property type="entry name" value="transpos_IS3"/>
    <property type="match status" value="1"/>
</dbReference>
<sequence>MKKQRFTEEQIIAVLKEQEAGAKAADLCRKHGISEAAFYNWKAKFGGMDVSEAKRLKALEDENAKLKKLLAEQMLDAAALRELLGKKMVGPAAKREAVTHLKAVMGLSERRACQIISADRKTIRYRSSRPPEVDLRAKLRDLANERRRFGYRRLFILLRRDGEPSGVNRIYRLYREEGLSVRKRKARRGAVGTRAPILVEAKANARWSLDFVHDQFACGRRCRVLNVVDDVTRECLAAIPDTSISGRRVARELTTLIERRGKPGMIVSDNGTELTSNAILAWSRDHKVEWHYIAPGKPMQNGYVESFNGRMRDELLNESLFFGLDHARSAIAEWADDYNHFRPHSSLGYQTPAGYAGSIAATGSNAAQDESFAFPPVAPTAPVGVFKAAEALIAAG</sequence>
<dbReference type="GO" id="GO:0004803">
    <property type="term" value="F:transposase activity"/>
    <property type="evidence" value="ECO:0007669"/>
    <property type="project" value="InterPro"/>
</dbReference>
<organism evidence="2 3">
    <name type="scientific">Rhizobium rhizogenes</name>
    <name type="common">Agrobacterium rhizogenes</name>
    <dbReference type="NCBI Taxonomy" id="359"/>
    <lineage>
        <taxon>Bacteria</taxon>
        <taxon>Pseudomonadati</taxon>
        <taxon>Pseudomonadota</taxon>
        <taxon>Alphaproteobacteria</taxon>
        <taxon>Hyphomicrobiales</taxon>
        <taxon>Rhizobiaceae</taxon>
        <taxon>Rhizobium/Agrobacterium group</taxon>
        <taxon>Rhizobium</taxon>
    </lineage>
</organism>
<accession>A0AA95AH46</accession>
<dbReference type="GO" id="GO:0003677">
    <property type="term" value="F:DNA binding"/>
    <property type="evidence" value="ECO:0007669"/>
    <property type="project" value="InterPro"/>
</dbReference>
<dbReference type="EMBL" id="SGOB01000004">
    <property type="protein sequence ID" value="TRA87336.1"/>
    <property type="molecule type" value="Genomic_DNA"/>
</dbReference>
<dbReference type="Proteomes" id="UP000320858">
    <property type="component" value="Unassembled WGS sequence"/>
</dbReference>
<dbReference type="InterPro" id="IPR036397">
    <property type="entry name" value="RNaseH_sf"/>
</dbReference>
<dbReference type="PANTHER" id="PTHR47515:SF1">
    <property type="entry name" value="BLR2054 PROTEIN"/>
    <property type="match status" value="1"/>
</dbReference>
<dbReference type="GO" id="GO:0015074">
    <property type="term" value="P:DNA integration"/>
    <property type="evidence" value="ECO:0007669"/>
    <property type="project" value="InterPro"/>
</dbReference>
<name>A0AA95AH46_RHIRH</name>
<gene>
    <name evidence="2" type="ORF">EXN24_18380</name>
</gene>
<dbReference type="SUPFAM" id="SSF53098">
    <property type="entry name" value="Ribonuclease H-like"/>
    <property type="match status" value="1"/>
</dbReference>
<dbReference type="InterPro" id="IPR001584">
    <property type="entry name" value="Integrase_cat-core"/>
</dbReference>
<dbReference type="Pfam" id="PF13683">
    <property type="entry name" value="rve_3"/>
    <property type="match status" value="1"/>
</dbReference>
<evidence type="ECO:0000259" key="1">
    <source>
        <dbReference type="PROSITE" id="PS50994"/>
    </source>
</evidence>
<proteinExistence type="predicted"/>
<evidence type="ECO:0000313" key="2">
    <source>
        <dbReference type="EMBL" id="TRA87336.1"/>
    </source>
</evidence>
<dbReference type="InterPro" id="IPR048020">
    <property type="entry name" value="Transpos_IS3"/>
</dbReference>
<dbReference type="Pfam" id="PF13276">
    <property type="entry name" value="HTH_21"/>
    <property type="match status" value="1"/>
</dbReference>
<dbReference type="InterPro" id="IPR002514">
    <property type="entry name" value="Transposase_8"/>
</dbReference>
<dbReference type="RefSeq" id="WP_142851383.1">
    <property type="nucleotide sequence ID" value="NZ_SGOB01000004.1"/>
</dbReference>
<dbReference type="PANTHER" id="PTHR47515">
    <property type="entry name" value="LOW CALCIUM RESPONSE LOCUS PROTEIN T"/>
    <property type="match status" value="1"/>
</dbReference>
<evidence type="ECO:0000313" key="3">
    <source>
        <dbReference type="Proteomes" id="UP000320858"/>
    </source>
</evidence>
<comment type="caution">
    <text evidence="2">The sequence shown here is derived from an EMBL/GenBank/DDBJ whole genome shotgun (WGS) entry which is preliminary data.</text>
</comment>
<dbReference type="InterPro" id="IPR012337">
    <property type="entry name" value="RNaseH-like_sf"/>
</dbReference>